<comment type="caution">
    <text evidence="2">The sequence shown here is derived from an EMBL/GenBank/DDBJ whole genome shotgun (WGS) entry which is preliminary data.</text>
</comment>
<dbReference type="EMBL" id="JAEAOA010000236">
    <property type="protein sequence ID" value="KAK3578641.1"/>
    <property type="molecule type" value="Genomic_DNA"/>
</dbReference>
<reference evidence="2" key="3">
    <citation type="submission" date="2023-05" db="EMBL/GenBank/DDBJ databases">
        <authorList>
            <person name="Smith C.H."/>
        </authorList>
    </citation>
    <scope>NUCLEOTIDE SEQUENCE</scope>
    <source>
        <strain evidence="2">CHS0354</strain>
        <tissue evidence="2">Mantle</tissue>
    </source>
</reference>
<evidence type="ECO:0000259" key="1">
    <source>
        <dbReference type="Pfam" id="PF18738"/>
    </source>
</evidence>
<organism evidence="2 3">
    <name type="scientific">Potamilus streckersoni</name>
    <dbReference type="NCBI Taxonomy" id="2493646"/>
    <lineage>
        <taxon>Eukaryota</taxon>
        <taxon>Metazoa</taxon>
        <taxon>Spiralia</taxon>
        <taxon>Lophotrochozoa</taxon>
        <taxon>Mollusca</taxon>
        <taxon>Bivalvia</taxon>
        <taxon>Autobranchia</taxon>
        <taxon>Heteroconchia</taxon>
        <taxon>Palaeoheterodonta</taxon>
        <taxon>Unionida</taxon>
        <taxon>Unionoidea</taxon>
        <taxon>Unionidae</taxon>
        <taxon>Ambleminae</taxon>
        <taxon>Lampsilini</taxon>
        <taxon>Potamilus</taxon>
    </lineage>
</organism>
<sequence>MIYNRLYPQASSTPVSSENFDISLLTCLFRNICGLNPPKTGWDDPPLQGDTSLEADVVRIRLIRNEVQHITTASLSDQDFPTKWNEIEQVLTRLGSGCPDIIASINKLKTDAWDAEKEKGYPDVLQVWMDSDTVLRDRVEDVNRRTSTLEAEYKDLSHTVIQHIHSQDTAIRRVESEIIYLRKKDETQTIEVTSSLEALASHIEAIEKKEKKPKFKGFSKI</sequence>
<reference evidence="2" key="2">
    <citation type="journal article" date="2021" name="Genome Biol. Evol.">
        <title>Developing a high-quality reference genome for a parasitic bivalve with doubly uniparental inheritance (Bivalvia: Unionida).</title>
        <authorList>
            <person name="Smith C.H."/>
        </authorList>
    </citation>
    <scope>NUCLEOTIDE SEQUENCE</scope>
    <source>
        <strain evidence="2">CHS0354</strain>
        <tissue evidence="2">Mantle</tissue>
    </source>
</reference>
<reference evidence="2" key="1">
    <citation type="journal article" date="2021" name="Genome Biol. Evol.">
        <title>A High-Quality Reference Genome for a Parasitic Bivalve with Doubly Uniparental Inheritance (Bivalvia: Unionida).</title>
        <authorList>
            <person name="Smith C.H."/>
        </authorList>
    </citation>
    <scope>NUCLEOTIDE SEQUENCE</scope>
    <source>
        <strain evidence="2">CHS0354</strain>
    </source>
</reference>
<dbReference type="Proteomes" id="UP001195483">
    <property type="component" value="Unassembled WGS sequence"/>
</dbReference>
<dbReference type="Pfam" id="PF18738">
    <property type="entry name" value="HEPN_DZIP3"/>
    <property type="match status" value="1"/>
</dbReference>
<keyword evidence="3" id="KW-1185">Reference proteome</keyword>
<accession>A0AAE0VIA2</accession>
<proteinExistence type="predicted"/>
<name>A0AAE0VIA2_9BIVA</name>
<dbReference type="AlphaFoldDB" id="A0AAE0VIA2"/>
<evidence type="ECO:0000313" key="2">
    <source>
        <dbReference type="EMBL" id="KAK3578641.1"/>
    </source>
</evidence>
<feature type="domain" description="DZIP3-like HEPN" evidence="1">
    <location>
        <begin position="4"/>
        <end position="120"/>
    </location>
</feature>
<dbReference type="InterPro" id="IPR041249">
    <property type="entry name" value="HEPN_DZIP3"/>
</dbReference>
<gene>
    <name evidence="2" type="ORF">CHS0354_002944</name>
</gene>
<evidence type="ECO:0000313" key="3">
    <source>
        <dbReference type="Proteomes" id="UP001195483"/>
    </source>
</evidence>
<protein>
    <recommendedName>
        <fullName evidence="1">DZIP3-like HEPN domain-containing protein</fullName>
    </recommendedName>
</protein>